<dbReference type="InterPro" id="IPR002716">
    <property type="entry name" value="PIN_dom"/>
</dbReference>
<name>A0A098E9H4_9ZZZZ</name>
<accession>A0A098E9H4</accession>
<proteinExistence type="predicted"/>
<dbReference type="NCBIfam" id="TIGR00305">
    <property type="entry name" value="putative toxin-antitoxin system toxin component, PIN family"/>
    <property type="match status" value="1"/>
</dbReference>
<evidence type="ECO:0000313" key="2">
    <source>
        <dbReference type="EMBL" id="CEG11640.1"/>
    </source>
</evidence>
<evidence type="ECO:0000259" key="1">
    <source>
        <dbReference type="Pfam" id="PF13470"/>
    </source>
</evidence>
<dbReference type="Pfam" id="PF13470">
    <property type="entry name" value="PIN_3"/>
    <property type="match status" value="1"/>
</dbReference>
<dbReference type="InterPro" id="IPR002850">
    <property type="entry name" value="PIN_toxin-like"/>
</dbReference>
<dbReference type="EMBL" id="CCXY01000063">
    <property type="protein sequence ID" value="CEG11640.1"/>
    <property type="molecule type" value="Genomic_DNA"/>
</dbReference>
<gene>
    <name evidence="2" type="ORF">MSIBF_A1550010</name>
</gene>
<reference evidence="2" key="1">
    <citation type="submission" date="2014-09" db="EMBL/GenBank/DDBJ databases">
        <authorList>
            <person name="Probst J Alexander"/>
        </authorList>
    </citation>
    <scope>NUCLEOTIDE SEQUENCE</scope>
</reference>
<protein>
    <submittedName>
        <fullName evidence="2">PilT protein domain protein</fullName>
    </submittedName>
</protein>
<dbReference type="PANTHER" id="PTHR34610:SF3">
    <property type="entry name" value="SSL7007 PROTEIN"/>
    <property type="match status" value="1"/>
</dbReference>
<organism evidence="2">
    <name type="scientific">groundwater metagenome</name>
    <dbReference type="NCBI Taxonomy" id="717931"/>
    <lineage>
        <taxon>unclassified sequences</taxon>
        <taxon>metagenomes</taxon>
        <taxon>ecological metagenomes</taxon>
    </lineage>
</organism>
<sequence>MIEFKEVISREKFGYNAHEIDKIVSDVVKISKIFYPEESIDIIKEDPDDNRVLERAVTANADYIVSGDYHLRDLKEYRAINIIRSKDILEIFKKI</sequence>
<feature type="domain" description="PIN" evidence="1">
    <location>
        <begin position="2"/>
        <end position="70"/>
    </location>
</feature>
<dbReference type="AlphaFoldDB" id="A0A098E9H4"/>
<dbReference type="PANTHER" id="PTHR34610">
    <property type="entry name" value="SSL7007 PROTEIN"/>
    <property type="match status" value="1"/>
</dbReference>